<name>A0A9Q4HX18_MEDGN</name>
<dbReference type="AlphaFoldDB" id="A0A9Q4HX18"/>
<dbReference type="Proteomes" id="UP001079535">
    <property type="component" value="Unassembled WGS sequence"/>
</dbReference>
<evidence type="ECO:0000313" key="2">
    <source>
        <dbReference type="Proteomes" id="UP001079535"/>
    </source>
</evidence>
<comment type="caution">
    <text evidence="1">The sequence shown here is derived from an EMBL/GenBank/DDBJ whole genome shotgun (WGS) entry which is preliminary data.</text>
</comment>
<evidence type="ECO:0000313" key="1">
    <source>
        <dbReference type="EMBL" id="MCZ0666560.1"/>
    </source>
</evidence>
<dbReference type="RefSeq" id="WP_024854747.1">
    <property type="nucleotide sequence ID" value="NZ_JAPRAY010000003.1"/>
</dbReference>
<organism evidence="1 2">
    <name type="scientific">Mediterraneibacter gnavus</name>
    <name type="common">Ruminococcus gnavus</name>
    <dbReference type="NCBI Taxonomy" id="33038"/>
    <lineage>
        <taxon>Bacteria</taxon>
        <taxon>Bacillati</taxon>
        <taxon>Bacillota</taxon>
        <taxon>Clostridia</taxon>
        <taxon>Lachnospirales</taxon>
        <taxon>Lachnospiraceae</taxon>
        <taxon>Mediterraneibacter</taxon>
    </lineage>
</organism>
<dbReference type="EMBL" id="JAPRAY010000003">
    <property type="protein sequence ID" value="MCZ0666560.1"/>
    <property type="molecule type" value="Genomic_DNA"/>
</dbReference>
<reference evidence="1" key="1">
    <citation type="submission" date="2022-11" db="EMBL/GenBank/DDBJ databases">
        <title>Temperate bacteriophages infecting mucin-degrading bacterium Ruminococcus gnavus from the human gut.</title>
        <authorList>
            <person name="Buttimer C."/>
        </authorList>
    </citation>
    <scope>NUCLEOTIDE SEQUENCE</scope>
    <source>
        <strain evidence="1">CCUG 49994</strain>
    </source>
</reference>
<gene>
    <name evidence="1" type="ORF">OZZ17_03290</name>
</gene>
<proteinExistence type="predicted"/>
<protein>
    <submittedName>
        <fullName evidence="1">Uncharacterized protein</fullName>
    </submittedName>
</protein>
<accession>A0A9Q4HX18</accession>
<sequence length="73" mass="8770">MSLREYLKEQKINLKRLLEMYDDWNGITIVNDNELNVIVEDRTVNIYDNRKELLQKEVVAFGFYDGVFTVRIK</sequence>